<evidence type="ECO:0008006" key="4">
    <source>
        <dbReference type="Google" id="ProtNLM"/>
    </source>
</evidence>
<evidence type="ECO:0000313" key="3">
    <source>
        <dbReference type="Proteomes" id="UP001596004"/>
    </source>
</evidence>
<dbReference type="Proteomes" id="UP001596004">
    <property type="component" value="Unassembled WGS sequence"/>
</dbReference>
<comment type="caution">
    <text evidence="2">The sequence shown here is derived from an EMBL/GenBank/DDBJ whole genome shotgun (WGS) entry which is preliminary data.</text>
</comment>
<organism evidence="2 3">
    <name type="scientific">Sphaerisporangium dianthi</name>
    <dbReference type="NCBI Taxonomy" id="1436120"/>
    <lineage>
        <taxon>Bacteria</taxon>
        <taxon>Bacillati</taxon>
        <taxon>Actinomycetota</taxon>
        <taxon>Actinomycetes</taxon>
        <taxon>Streptosporangiales</taxon>
        <taxon>Streptosporangiaceae</taxon>
        <taxon>Sphaerisporangium</taxon>
    </lineage>
</organism>
<dbReference type="EMBL" id="JBHSFP010000025">
    <property type="protein sequence ID" value="MFC4534744.1"/>
    <property type="molecule type" value="Genomic_DNA"/>
</dbReference>
<evidence type="ECO:0000256" key="1">
    <source>
        <dbReference type="SAM" id="MobiDB-lite"/>
    </source>
</evidence>
<protein>
    <recommendedName>
        <fullName evidence="4">SWIM-type domain-containing protein</fullName>
    </recommendedName>
</protein>
<feature type="region of interest" description="Disordered" evidence="1">
    <location>
        <begin position="116"/>
        <end position="137"/>
    </location>
</feature>
<name>A0ABV9CN67_9ACTN</name>
<dbReference type="RefSeq" id="WP_380845989.1">
    <property type="nucleotide sequence ID" value="NZ_JBHSFP010000025.1"/>
</dbReference>
<gene>
    <name evidence="2" type="ORF">ACFO60_28635</name>
</gene>
<evidence type="ECO:0000313" key="2">
    <source>
        <dbReference type="EMBL" id="MFC4534744.1"/>
    </source>
</evidence>
<proteinExistence type="predicted"/>
<accession>A0ABV9CN67</accession>
<keyword evidence="3" id="KW-1185">Reference proteome</keyword>
<reference evidence="3" key="1">
    <citation type="journal article" date="2019" name="Int. J. Syst. Evol. Microbiol.">
        <title>The Global Catalogue of Microorganisms (GCM) 10K type strain sequencing project: providing services to taxonomists for standard genome sequencing and annotation.</title>
        <authorList>
            <consortium name="The Broad Institute Genomics Platform"/>
            <consortium name="The Broad Institute Genome Sequencing Center for Infectious Disease"/>
            <person name="Wu L."/>
            <person name="Ma J."/>
        </authorList>
    </citation>
    <scope>NUCLEOTIDE SEQUENCE [LARGE SCALE GENOMIC DNA]</scope>
    <source>
        <strain evidence="3">CGMCC 4.7132</strain>
    </source>
</reference>
<sequence>MTPPERPPGDDGRAGAAPVTAEWALALWCEALPRMRRDAADGGWSGALEQRAAAVAAGGPATTAWAELGMPLAGEPMRLEHRAGGALVSLPGQDPVELIGDYACPHWRCPRRAGRNDRGEPPLCGLDGAPMRFTPGH</sequence>